<dbReference type="InterPro" id="IPR018053">
    <property type="entry name" value="Glyco_hydro_32_AS"/>
</dbReference>
<keyword evidence="8" id="KW-0119">Carbohydrate metabolism</keyword>
<dbReference type="EC" id="3.2.1.26" evidence="3 8"/>
<dbReference type="InterPro" id="IPR006232">
    <property type="entry name" value="Suc6P_hydrolase"/>
</dbReference>
<evidence type="ECO:0000256" key="8">
    <source>
        <dbReference type="RuleBase" id="RU365015"/>
    </source>
</evidence>
<comment type="pathway">
    <text evidence="1 8">Glycan biosynthesis; sucrose metabolism.</text>
</comment>
<feature type="non-terminal residue" evidence="10">
    <location>
        <position position="435"/>
    </location>
</feature>
<keyword evidence="8" id="KW-0963">Cytoplasm</keyword>
<dbReference type="Gene3D" id="2.115.10.20">
    <property type="entry name" value="Glycosyl hydrolase domain, family 43"/>
    <property type="match status" value="1"/>
</dbReference>
<reference evidence="10" key="1">
    <citation type="journal article" date="2021" name="PeerJ">
        <title>Extensive microbial diversity within the chicken gut microbiome revealed by metagenomics and culture.</title>
        <authorList>
            <person name="Gilroy R."/>
            <person name="Ravi A."/>
            <person name="Getino M."/>
            <person name="Pursley I."/>
            <person name="Horton D.L."/>
            <person name="Alikhan N.F."/>
            <person name="Baker D."/>
            <person name="Gharbi K."/>
            <person name="Hall N."/>
            <person name="Watson M."/>
            <person name="Adriaenssens E.M."/>
            <person name="Foster-Nyarko E."/>
            <person name="Jarju S."/>
            <person name="Secka A."/>
            <person name="Antonio M."/>
            <person name="Oren A."/>
            <person name="Chaudhuri R.R."/>
            <person name="La Ragione R."/>
            <person name="Hildebrand F."/>
            <person name="Pallen M.J."/>
        </authorList>
    </citation>
    <scope>NUCLEOTIDE SEQUENCE</scope>
    <source>
        <strain evidence="10">ChiBcec1-1093</strain>
    </source>
</reference>
<sequence length="435" mass="50695">MEKYHKVTREDYEEWYRENGRLREAVSREEHRLRYHLMPETGWLNDPNGLMELNGTYHIYYQYDPFDAEGELKLWNHCTTRDFIHYEDLGPVLFPDQEFDAHGVYSGSAFLENGKAHFFYTGNVKYFDRPDYDYITAGRGSNTVLVESADGQNFSEKQLLMTTANYPEDISCHVRDPKILKHGGCYYMVLGARDLESHGLVLLYRSEDLKNWEYFSRIRTREPLGYMWECPDLFFLDGELCLICCPQGVPSRGLDYENVHQCVWMKADGDFRTGEFSVREEEIYFSVDRGFDFYAPQSFEDENGRRILIGWMGIPEADYVNPTAKAGWQHALTLPRQLHVKDGRLIQTPLEELKALRSQEWTFAGAEDLNGAGEYLRAELGPVFEAELEFSRCRFMKLQLRQGVCLSWEDGVLTLSLREGGWGRTVRHGKADELR</sequence>
<dbReference type="GO" id="GO:0004564">
    <property type="term" value="F:beta-fructofuranosidase activity"/>
    <property type="evidence" value="ECO:0007669"/>
    <property type="project" value="UniProtKB-EC"/>
</dbReference>
<evidence type="ECO:0000256" key="1">
    <source>
        <dbReference type="ARBA" id="ARBA00004914"/>
    </source>
</evidence>
<evidence type="ECO:0000256" key="5">
    <source>
        <dbReference type="ARBA" id="ARBA00022801"/>
    </source>
</evidence>
<dbReference type="GO" id="GO:0005737">
    <property type="term" value="C:cytoplasm"/>
    <property type="evidence" value="ECO:0007669"/>
    <property type="project" value="UniProtKB-SubCell"/>
</dbReference>
<proteinExistence type="inferred from homology"/>
<dbReference type="PANTHER" id="PTHR43101">
    <property type="entry name" value="BETA-FRUCTOSIDASE"/>
    <property type="match status" value="1"/>
</dbReference>
<evidence type="ECO:0000313" key="10">
    <source>
        <dbReference type="EMBL" id="HIZ79378.1"/>
    </source>
</evidence>
<evidence type="ECO:0000256" key="3">
    <source>
        <dbReference type="ARBA" id="ARBA00012758"/>
    </source>
</evidence>
<dbReference type="SMART" id="SM00640">
    <property type="entry name" value="Glyco_32"/>
    <property type="match status" value="1"/>
</dbReference>
<evidence type="ECO:0000259" key="9">
    <source>
        <dbReference type="Pfam" id="PF00251"/>
    </source>
</evidence>
<dbReference type="InterPro" id="IPR001362">
    <property type="entry name" value="Glyco_hydro_32"/>
</dbReference>
<organism evidence="10 11">
    <name type="scientific">Candidatus Lachnoclostridium stercorigallinarum</name>
    <dbReference type="NCBI Taxonomy" id="2838634"/>
    <lineage>
        <taxon>Bacteria</taxon>
        <taxon>Bacillati</taxon>
        <taxon>Bacillota</taxon>
        <taxon>Clostridia</taxon>
        <taxon>Lachnospirales</taxon>
        <taxon>Lachnospiraceae</taxon>
    </lineage>
</organism>
<dbReference type="InterPro" id="IPR023296">
    <property type="entry name" value="Glyco_hydro_beta-prop_sf"/>
</dbReference>
<dbReference type="NCBIfam" id="TIGR01322">
    <property type="entry name" value="scrB_fam"/>
    <property type="match status" value="1"/>
</dbReference>
<evidence type="ECO:0000313" key="11">
    <source>
        <dbReference type="Proteomes" id="UP000824101"/>
    </source>
</evidence>
<dbReference type="PROSITE" id="PS00609">
    <property type="entry name" value="GLYCOSYL_HYDROL_F32"/>
    <property type="match status" value="1"/>
</dbReference>
<evidence type="ECO:0000256" key="4">
    <source>
        <dbReference type="ARBA" id="ARBA00019623"/>
    </source>
</evidence>
<protein>
    <recommendedName>
        <fullName evidence="4 8">Sucrose-6-phosphate hydrolase</fullName>
        <ecNumber evidence="3 8">3.2.1.26</ecNumber>
    </recommendedName>
    <alternativeName>
        <fullName evidence="7 8">Invertase</fullName>
    </alternativeName>
</protein>
<dbReference type="GO" id="GO:0005975">
    <property type="term" value="P:carbohydrate metabolic process"/>
    <property type="evidence" value="ECO:0007669"/>
    <property type="project" value="InterPro"/>
</dbReference>
<dbReference type="AlphaFoldDB" id="A0A9D2GGJ2"/>
<comment type="similarity">
    <text evidence="2 8">Belongs to the glycosyl hydrolase 32 family.</text>
</comment>
<evidence type="ECO:0000256" key="2">
    <source>
        <dbReference type="ARBA" id="ARBA00009902"/>
    </source>
</evidence>
<dbReference type="InterPro" id="IPR013148">
    <property type="entry name" value="Glyco_hydro_32_N"/>
</dbReference>
<gene>
    <name evidence="10" type="ORF">IAA17_06275</name>
</gene>
<comment type="catalytic activity">
    <reaction evidence="8">
        <text>Hydrolysis of terminal non-reducing beta-D-fructofuranoside residues in beta-D-fructofuranosides.</text>
        <dbReference type="EC" id="3.2.1.26"/>
    </reaction>
</comment>
<comment type="caution">
    <text evidence="10">The sequence shown here is derived from an EMBL/GenBank/DDBJ whole genome shotgun (WGS) entry which is preliminary data.</text>
</comment>
<feature type="domain" description="Glycosyl hydrolase family 32 N-terminal" evidence="9">
    <location>
        <begin position="36"/>
        <end position="349"/>
    </location>
</feature>
<dbReference type="CDD" id="cd18623">
    <property type="entry name" value="GH32_ScrB-like"/>
    <property type="match status" value="1"/>
</dbReference>
<evidence type="ECO:0000256" key="7">
    <source>
        <dbReference type="ARBA" id="ARBA00033367"/>
    </source>
</evidence>
<evidence type="ECO:0000256" key="6">
    <source>
        <dbReference type="ARBA" id="ARBA00023295"/>
    </source>
</evidence>
<dbReference type="InterPro" id="IPR051214">
    <property type="entry name" value="GH32_Enzymes"/>
</dbReference>
<keyword evidence="6 8" id="KW-0326">Glycosidase</keyword>
<reference evidence="10" key="2">
    <citation type="submission" date="2021-04" db="EMBL/GenBank/DDBJ databases">
        <authorList>
            <person name="Gilroy R."/>
        </authorList>
    </citation>
    <scope>NUCLEOTIDE SEQUENCE</scope>
    <source>
        <strain evidence="10">ChiBcec1-1093</strain>
    </source>
</reference>
<dbReference type="Proteomes" id="UP000824101">
    <property type="component" value="Unassembled WGS sequence"/>
</dbReference>
<accession>A0A9D2GGJ2</accession>
<keyword evidence="5 8" id="KW-0378">Hydrolase</keyword>
<comment type="function">
    <text evidence="8">Enables the bacterium to metabolize sucrose as a sole carbon source.</text>
</comment>
<dbReference type="SUPFAM" id="SSF75005">
    <property type="entry name" value="Arabinanase/levansucrase/invertase"/>
    <property type="match status" value="1"/>
</dbReference>
<dbReference type="Pfam" id="PF00251">
    <property type="entry name" value="Glyco_hydro_32N"/>
    <property type="match status" value="1"/>
</dbReference>
<name>A0A9D2GGJ2_9FIRM</name>
<dbReference type="PANTHER" id="PTHR43101:SF1">
    <property type="entry name" value="BETA-FRUCTOSIDASE"/>
    <property type="match status" value="1"/>
</dbReference>
<dbReference type="EMBL" id="DXBC01000096">
    <property type="protein sequence ID" value="HIZ79378.1"/>
    <property type="molecule type" value="Genomic_DNA"/>
</dbReference>
<comment type="subcellular location">
    <subcellularLocation>
        <location evidence="8">Cytoplasm</location>
    </subcellularLocation>
</comment>